<reference evidence="2 3" key="1">
    <citation type="journal article" date="2019" name="Commun. Biol.">
        <title>The bagworm genome reveals a unique fibroin gene that provides high tensile strength.</title>
        <authorList>
            <person name="Kono N."/>
            <person name="Nakamura H."/>
            <person name="Ohtoshi R."/>
            <person name="Tomita M."/>
            <person name="Numata K."/>
            <person name="Arakawa K."/>
        </authorList>
    </citation>
    <scope>NUCLEOTIDE SEQUENCE [LARGE SCALE GENOMIC DNA]</scope>
</reference>
<proteinExistence type="predicted"/>
<evidence type="ECO:0000313" key="2">
    <source>
        <dbReference type="EMBL" id="GBP33617.1"/>
    </source>
</evidence>
<gene>
    <name evidence="2" type="ORF">EVAR_32115_1</name>
</gene>
<dbReference type="EMBL" id="BGZK01000276">
    <property type="protein sequence ID" value="GBP33617.1"/>
    <property type="molecule type" value="Genomic_DNA"/>
</dbReference>
<dbReference type="AlphaFoldDB" id="A0A4C1V5U0"/>
<evidence type="ECO:0000256" key="1">
    <source>
        <dbReference type="SAM" id="SignalP"/>
    </source>
</evidence>
<keyword evidence="3" id="KW-1185">Reference proteome</keyword>
<accession>A0A4C1V5U0</accession>
<keyword evidence="1" id="KW-0732">Signal</keyword>
<sequence>MDDYSKLMHLWALLCSPAGGAGAARPRVSAVPLPAQNDELPHLFSHLISFPRRKLAFLYRSVIGFPERWAITHLGVSQPRLQFDISEASKLFDNNYGAVFAKFRQ</sequence>
<evidence type="ECO:0000313" key="3">
    <source>
        <dbReference type="Proteomes" id="UP000299102"/>
    </source>
</evidence>
<organism evidence="2 3">
    <name type="scientific">Eumeta variegata</name>
    <name type="common">Bagworm moth</name>
    <name type="synonym">Eumeta japonica</name>
    <dbReference type="NCBI Taxonomy" id="151549"/>
    <lineage>
        <taxon>Eukaryota</taxon>
        <taxon>Metazoa</taxon>
        <taxon>Ecdysozoa</taxon>
        <taxon>Arthropoda</taxon>
        <taxon>Hexapoda</taxon>
        <taxon>Insecta</taxon>
        <taxon>Pterygota</taxon>
        <taxon>Neoptera</taxon>
        <taxon>Endopterygota</taxon>
        <taxon>Lepidoptera</taxon>
        <taxon>Glossata</taxon>
        <taxon>Ditrysia</taxon>
        <taxon>Tineoidea</taxon>
        <taxon>Psychidae</taxon>
        <taxon>Oiketicinae</taxon>
        <taxon>Eumeta</taxon>
    </lineage>
</organism>
<dbReference type="Proteomes" id="UP000299102">
    <property type="component" value="Unassembled WGS sequence"/>
</dbReference>
<name>A0A4C1V5U0_EUMVA</name>
<protein>
    <submittedName>
        <fullName evidence="2">Uncharacterized protein</fullName>
    </submittedName>
</protein>
<feature type="chain" id="PRO_5020020820" evidence="1">
    <location>
        <begin position="24"/>
        <end position="105"/>
    </location>
</feature>
<feature type="signal peptide" evidence="1">
    <location>
        <begin position="1"/>
        <end position="23"/>
    </location>
</feature>
<comment type="caution">
    <text evidence="2">The sequence shown here is derived from an EMBL/GenBank/DDBJ whole genome shotgun (WGS) entry which is preliminary data.</text>
</comment>